<name>A0ABQ1LPN3_9BACT</name>
<dbReference type="PROSITE" id="PS52029">
    <property type="entry name" value="LD_TPASE"/>
    <property type="match status" value="1"/>
</dbReference>
<proteinExistence type="inferred from homology"/>
<feature type="active site" description="Nucleophile" evidence="7">
    <location>
        <position position="465"/>
    </location>
</feature>
<reference evidence="10" key="1">
    <citation type="journal article" date="2019" name="Int. J. Syst. Evol. Microbiol.">
        <title>The Global Catalogue of Microorganisms (GCM) 10K type strain sequencing project: providing services to taxonomists for standard genome sequencing and annotation.</title>
        <authorList>
            <consortium name="The Broad Institute Genomics Platform"/>
            <consortium name="The Broad Institute Genome Sequencing Center for Infectious Disease"/>
            <person name="Wu L."/>
            <person name="Ma J."/>
        </authorList>
    </citation>
    <scope>NUCLEOTIDE SEQUENCE [LARGE SCALE GENOMIC DNA]</scope>
    <source>
        <strain evidence="10">CGMCC 1.10832</strain>
    </source>
</reference>
<dbReference type="PANTHER" id="PTHR41533">
    <property type="entry name" value="L,D-TRANSPEPTIDASE HI_1667-RELATED"/>
    <property type="match status" value="1"/>
</dbReference>
<evidence type="ECO:0000256" key="6">
    <source>
        <dbReference type="ARBA" id="ARBA00023316"/>
    </source>
</evidence>
<sequence length="557" mass="64943">MTRFFLTLSIFTFLILASCDKDKSSQGNSAPITLVATDSIFFKNALVLDTARKNEVVKKLINFYQKNGAQTKWLLSGGATNLFHSLIETIGNAEDYGLYSETYNYNYLKSQSKAVYSADKIDFKELCNLDRDATASFLLFVIHLNKGRILEPGYREKPWFKGDQEGIETLKLLSVDPQETITHIIDTLQPNFPFYVQLRDQLRKLNHSEPRDIVPFQFDDLENFEVGFKDKRVKYLRNNLNQWGVEADMATNPLVVDTALVENIKDFQASFDMKADGLPGESTLRFLNMRDDDLKSLIALNLERMRWIPEGIGENLIMVNIPEYKLRVYRTNEVTAKVKVIVGEEMKPTPVFSDTLSHIVFNPTWTVPQSIIWEEMVPKLRKNPGHYEEDFKIYQDNVEVDPYMIDWQDMELKKKYYFRFVQQPGPSNSLGEVKFMFPNNLSIYMHDTPADVLFDKNNRDLSHGCIRLNKPFKFANYLLSDNENWSKEKMYDILQKEEPEKIYLDQRYHVQIAYLTAWITAEGRLKLFDDIYGFDKVQLEKLNELKQLAKKAEKDYS</sequence>
<dbReference type="CDD" id="cd16913">
    <property type="entry name" value="YkuD_like"/>
    <property type="match status" value="1"/>
</dbReference>
<dbReference type="InterPro" id="IPR036365">
    <property type="entry name" value="PGBD-like_sf"/>
</dbReference>
<evidence type="ECO:0000256" key="5">
    <source>
        <dbReference type="ARBA" id="ARBA00022984"/>
    </source>
</evidence>
<dbReference type="Proteomes" id="UP000636010">
    <property type="component" value="Unassembled WGS sequence"/>
</dbReference>
<feature type="active site" description="Proton donor/acceptor" evidence="7">
    <location>
        <position position="446"/>
    </location>
</feature>
<accession>A0ABQ1LPN3</accession>
<dbReference type="PANTHER" id="PTHR41533:SF2">
    <property type="entry name" value="BLR7131 PROTEIN"/>
    <property type="match status" value="1"/>
</dbReference>
<dbReference type="EMBL" id="BMEC01000003">
    <property type="protein sequence ID" value="GGC26279.1"/>
    <property type="molecule type" value="Genomic_DNA"/>
</dbReference>
<evidence type="ECO:0000256" key="2">
    <source>
        <dbReference type="ARBA" id="ARBA00005992"/>
    </source>
</evidence>
<comment type="caution">
    <text evidence="9">The sequence shown here is derived from an EMBL/GenBank/DDBJ whole genome shotgun (WGS) entry which is preliminary data.</text>
</comment>
<keyword evidence="6 7" id="KW-0961">Cell wall biogenesis/degradation</keyword>
<evidence type="ECO:0000256" key="1">
    <source>
        <dbReference type="ARBA" id="ARBA00004752"/>
    </source>
</evidence>
<dbReference type="Pfam" id="PF03734">
    <property type="entry name" value="YkuD"/>
    <property type="match status" value="1"/>
</dbReference>
<keyword evidence="3" id="KW-0808">Transferase</keyword>
<keyword evidence="10" id="KW-1185">Reference proteome</keyword>
<evidence type="ECO:0000259" key="8">
    <source>
        <dbReference type="PROSITE" id="PS52029"/>
    </source>
</evidence>
<evidence type="ECO:0000313" key="10">
    <source>
        <dbReference type="Proteomes" id="UP000636010"/>
    </source>
</evidence>
<evidence type="ECO:0000256" key="7">
    <source>
        <dbReference type="PROSITE-ProRule" id="PRU01373"/>
    </source>
</evidence>
<dbReference type="InterPro" id="IPR036366">
    <property type="entry name" value="PGBDSf"/>
</dbReference>
<dbReference type="InterPro" id="IPR052905">
    <property type="entry name" value="LD-transpeptidase_YkuD-like"/>
</dbReference>
<dbReference type="InterPro" id="IPR038063">
    <property type="entry name" value="Transpep_catalytic_dom"/>
</dbReference>
<comment type="similarity">
    <text evidence="2">Belongs to the YkuD family.</text>
</comment>
<dbReference type="Pfam" id="PF01471">
    <property type="entry name" value="PG_binding_1"/>
    <property type="match status" value="1"/>
</dbReference>
<dbReference type="InterPro" id="IPR045380">
    <property type="entry name" value="LD_TPept_scaffold_dom"/>
</dbReference>
<keyword evidence="5 7" id="KW-0573">Peptidoglycan synthesis</keyword>
<dbReference type="InterPro" id="IPR005490">
    <property type="entry name" value="LD_TPept_cat_dom"/>
</dbReference>
<dbReference type="Pfam" id="PF20142">
    <property type="entry name" value="Scaffold"/>
    <property type="match status" value="1"/>
</dbReference>
<dbReference type="Gene3D" id="2.40.440.10">
    <property type="entry name" value="L,D-transpeptidase catalytic domain-like"/>
    <property type="match status" value="1"/>
</dbReference>
<dbReference type="RefSeq" id="WP_188460764.1">
    <property type="nucleotide sequence ID" value="NZ_BAABHU010000003.1"/>
</dbReference>
<dbReference type="SUPFAM" id="SSF141523">
    <property type="entry name" value="L,D-transpeptidase catalytic domain-like"/>
    <property type="match status" value="1"/>
</dbReference>
<dbReference type="Gene3D" id="1.10.101.10">
    <property type="entry name" value="PGBD-like superfamily/PGBD"/>
    <property type="match status" value="1"/>
</dbReference>
<gene>
    <name evidence="9" type="ORF">GCM10011506_09560</name>
</gene>
<protein>
    <submittedName>
        <fullName evidence="9">Peptidoglycan-binding protein</fullName>
    </submittedName>
</protein>
<organism evidence="9 10">
    <name type="scientific">Marivirga lumbricoides</name>
    <dbReference type="NCBI Taxonomy" id="1046115"/>
    <lineage>
        <taxon>Bacteria</taxon>
        <taxon>Pseudomonadati</taxon>
        <taxon>Bacteroidota</taxon>
        <taxon>Cytophagia</taxon>
        <taxon>Cytophagales</taxon>
        <taxon>Marivirgaceae</taxon>
        <taxon>Marivirga</taxon>
    </lineage>
</organism>
<dbReference type="SUPFAM" id="SSF47090">
    <property type="entry name" value="PGBD-like"/>
    <property type="match status" value="1"/>
</dbReference>
<evidence type="ECO:0000256" key="4">
    <source>
        <dbReference type="ARBA" id="ARBA00022960"/>
    </source>
</evidence>
<keyword evidence="4 7" id="KW-0133">Cell shape</keyword>
<feature type="domain" description="L,D-TPase catalytic" evidence="8">
    <location>
        <begin position="315"/>
        <end position="491"/>
    </location>
</feature>
<evidence type="ECO:0000313" key="9">
    <source>
        <dbReference type="EMBL" id="GGC26279.1"/>
    </source>
</evidence>
<dbReference type="PROSITE" id="PS51257">
    <property type="entry name" value="PROKAR_LIPOPROTEIN"/>
    <property type="match status" value="1"/>
</dbReference>
<dbReference type="InterPro" id="IPR002477">
    <property type="entry name" value="Peptidoglycan-bd-like"/>
</dbReference>
<comment type="pathway">
    <text evidence="1 7">Cell wall biogenesis; peptidoglycan biosynthesis.</text>
</comment>
<evidence type="ECO:0000256" key="3">
    <source>
        <dbReference type="ARBA" id="ARBA00022679"/>
    </source>
</evidence>